<feature type="domain" description="Histidine kinase" evidence="12">
    <location>
        <begin position="417"/>
        <end position="635"/>
    </location>
</feature>
<dbReference type="InterPro" id="IPR042240">
    <property type="entry name" value="CHASE_sf"/>
</dbReference>
<evidence type="ECO:0000256" key="10">
    <source>
        <dbReference type="ARBA" id="ARBA00023136"/>
    </source>
</evidence>
<dbReference type="CDD" id="cd00082">
    <property type="entry name" value="HisKA"/>
    <property type="match status" value="1"/>
</dbReference>
<evidence type="ECO:0000256" key="9">
    <source>
        <dbReference type="ARBA" id="ARBA00023012"/>
    </source>
</evidence>
<dbReference type="InterPro" id="IPR006189">
    <property type="entry name" value="CHASE_dom"/>
</dbReference>
<sequence>MGLSPAGQVHTVRRRVGLPRALTPGYRPGGPYPGSLLRALRDTVSPLPSSHLRRHTSVYGALLVGLAVTGVAAFFVQRDIDERRDRRFDDAVHEGVLGLQQRMDTYQAMLLGTRGLFSSSQQVERGEFHAYVQSLELRRRYPGLQGLGFSLWLKPGEVKAHEASVRREGFPDYHVWPEGPRSAYTAIVFLEPLDARNRRAIGFDMYSNPTRREAMRRAMETGLPAASGKVRLVQEFEGDTRPQAGFLIYVPVYDGPAGTQPATLELRRAHIRGFVYAPIRMGDLVEGLRFPGFQDTVDLEVHDGEDSVPGSLLFSSVQDGPWQEGLRLGLRREVPITVAGRPWTLVFTARESFIEKNNPSQLLTVVVSGLLVTLLLVLMTRAQVRARTVAEVSSVEQQRLASEARMAVRIRDEFLGVAAHELRTPLTSLKLQLQLMYRQLRQGGPLDAERVEHGVASCERQTTRLSQLVDSLLDVSRLMHGRMELRLEPLELGEVTRDLVRRFETDAQSVGSRLTVDAPEPVPGRWDRLRLEQVLTNLVSNALKYGQGAPVDVRVRGDGDAALLEVQDRGIGIAPEDAGRIFDRFERAVSSQHYGGLGLGLFITRQLVEALGGHISVESAPGQGSTFTVRLPVMGPGNGADATVDVPEEPRTPLH</sequence>
<evidence type="ECO:0000259" key="13">
    <source>
        <dbReference type="PROSITE" id="PS50839"/>
    </source>
</evidence>
<dbReference type="Gene3D" id="1.10.287.130">
    <property type="match status" value="1"/>
</dbReference>
<dbReference type="InterPro" id="IPR005467">
    <property type="entry name" value="His_kinase_dom"/>
</dbReference>
<dbReference type="PROSITE" id="PS50839">
    <property type="entry name" value="CHASE"/>
    <property type="match status" value="1"/>
</dbReference>
<dbReference type="EC" id="2.7.13.3" evidence="3"/>
<dbReference type="SMART" id="SM01079">
    <property type="entry name" value="CHASE"/>
    <property type="match status" value="1"/>
</dbReference>
<dbReference type="SUPFAM" id="SSF47384">
    <property type="entry name" value="Homodimeric domain of signal transducing histidine kinase"/>
    <property type="match status" value="1"/>
</dbReference>
<dbReference type="Gene3D" id="3.30.450.350">
    <property type="entry name" value="CHASE domain"/>
    <property type="match status" value="1"/>
</dbReference>
<evidence type="ECO:0000256" key="8">
    <source>
        <dbReference type="ARBA" id="ARBA00022989"/>
    </source>
</evidence>
<evidence type="ECO:0000313" key="14">
    <source>
        <dbReference type="EMBL" id="QSQ22210.1"/>
    </source>
</evidence>
<dbReference type="InterPro" id="IPR050736">
    <property type="entry name" value="Sensor_HK_Regulatory"/>
</dbReference>
<keyword evidence="6 11" id="KW-0812">Transmembrane</keyword>
<reference evidence="14 15" key="1">
    <citation type="submission" date="2021-02" db="EMBL/GenBank/DDBJ databases">
        <title>De Novo genome assembly of isolated myxobacteria.</title>
        <authorList>
            <person name="Stevens D.C."/>
        </authorList>
    </citation>
    <scope>NUCLEOTIDE SEQUENCE [LARGE SCALE GENOMIC DNA]</scope>
    <source>
        <strain evidence="15">SCPEA02</strain>
    </source>
</reference>
<dbReference type="PANTHER" id="PTHR43711:SF1">
    <property type="entry name" value="HISTIDINE KINASE 1"/>
    <property type="match status" value="1"/>
</dbReference>
<comment type="subcellular location">
    <subcellularLocation>
        <location evidence="2">Membrane</location>
    </subcellularLocation>
</comment>
<proteinExistence type="predicted"/>
<dbReference type="Pfam" id="PF03924">
    <property type="entry name" value="CHASE"/>
    <property type="match status" value="1"/>
</dbReference>
<feature type="transmembrane region" description="Helical" evidence="11">
    <location>
        <begin position="362"/>
        <end position="379"/>
    </location>
</feature>
<dbReference type="PRINTS" id="PR00344">
    <property type="entry name" value="BCTRLSENSOR"/>
</dbReference>
<dbReference type="CDD" id="cd16922">
    <property type="entry name" value="HATPase_EvgS-ArcB-TorS-like"/>
    <property type="match status" value="1"/>
</dbReference>
<dbReference type="PANTHER" id="PTHR43711">
    <property type="entry name" value="TWO-COMPONENT HISTIDINE KINASE"/>
    <property type="match status" value="1"/>
</dbReference>
<keyword evidence="15" id="KW-1185">Reference proteome</keyword>
<evidence type="ECO:0000256" key="5">
    <source>
        <dbReference type="ARBA" id="ARBA00022679"/>
    </source>
</evidence>
<evidence type="ECO:0000256" key="3">
    <source>
        <dbReference type="ARBA" id="ARBA00012438"/>
    </source>
</evidence>
<dbReference type="InterPro" id="IPR004358">
    <property type="entry name" value="Sig_transdc_His_kin-like_C"/>
</dbReference>
<feature type="transmembrane region" description="Helical" evidence="11">
    <location>
        <begin position="57"/>
        <end position="76"/>
    </location>
</feature>
<dbReference type="InterPro" id="IPR036890">
    <property type="entry name" value="HATPase_C_sf"/>
</dbReference>
<dbReference type="Proteomes" id="UP000662747">
    <property type="component" value="Chromosome"/>
</dbReference>
<evidence type="ECO:0000259" key="12">
    <source>
        <dbReference type="PROSITE" id="PS50109"/>
    </source>
</evidence>
<dbReference type="SMART" id="SM00388">
    <property type="entry name" value="HisKA"/>
    <property type="match status" value="1"/>
</dbReference>
<dbReference type="EMBL" id="CP071090">
    <property type="protein sequence ID" value="QSQ22210.1"/>
    <property type="molecule type" value="Genomic_DNA"/>
</dbReference>
<evidence type="ECO:0000313" key="15">
    <source>
        <dbReference type="Proteomes" id="UP000662747"/>
    </source>
</evidence>
<keyword evidence="8 11" id="KW-1133">Transmembrane helix</keyword>
<evidence type="ECO:0000256" key="11">
    <source>
        <dbReference type="SAM" id="Phobius"/>
    </source>
</evidence>
<keyword evidence="5" id="KW-0808">Transferase</keyword>
<dbReference type="SUPFAM" id="SSF55874">
    <property type="entry name" value="ATPase domain of HSP90 chaperone/DNA topoisomerase II/histidine kinase"/>
    <property type="match status" value="1"/>
</dbReference>
<dbReference type="InterPro" id="IPR003594">
    <property type="entry name" value="HATPase_dom"/>
</dbReference>
<evidence type="ECO:0000256" key="1">
    <source>
        <dbReference type="ARBA" id="ARBA00000085"/>
    </source>
</evidence>
<dbReference type="Gene3D" id="3.30.565.10">
    <property type="entry name" value="Histidine kinase-like ATPase, C-terminal domain"/>
    <property type="match status" value="1"/>
</dbReference>
<keyword evidence="9" id="KW-0902">Two-component regulatory system</keyword>
<dbReference type="InterPro" id="IPR036097">
    <property type="entry name" value="HisK_dim/P_sf"/>
</dbReference>
<organism evidence="14 15">
    <name type="scientific">Pyxidicoccus parkwayensis</name>
    <dbReference type="NCBI Taxonomy" id="2813578"/>
    <lineage>
        <taxon>Bacteria</taxon>
        <taxon>Pseudomonadati</taxon>
        <taxon>Myxococcota</taxon>
        <taxon>Myxococcia</taxon>
        <taxon>Myxococcales</taxon>
        <taxon>Cystobacterineae</taxon>
        <taxon>Myxococcaceae</taxon>
        <taxon>Pyxidicoccus</taxon>
    </lineage>
</organism>
<keyword evidence="7" id="KW-0418">Kinase</keyword>
<dbReference type="InterPro" id="IPR003661">
    <property type="entry name" value="HisK_dim/P_dom"/>
</dbReference>
<dbReference type="Pfam" id="PF00512">
    <property type="entry name" value="HisKA"/>
    <property type="match status" value="1"/>
</dbReference>
<evidence type="ECO:0000256" key="2">
    <source>
        <dbReference type="ARBA" id="ARBA00004370"/>
    </source>
</evidence>
<keyword evidence="4" id="KW-0597">Phosphoprotein</keyword>
<feature type="domain" description="CHASE" evidence="13">
    <location>
        <begin position="119"/>
        <end position="346"/>
    </location>
</feature>
<evidence type="ECO:0000256" key="4">
    <source>
        <dbReference type="ARBA" id="ARBA00022553"/>
    </source>
</evidence>
<accession>A0ABX7NXM3</accession>
<keyword evidence="10 11" id="KW-0472">Membrane</keyword>
<name>A0ABX7NXM3_9BACT</name>
<evidence type="ECO:0000256" key="7">
    <source>
        <dbReference type="ARBA" id="ARBA00022777"/>
    </source>
</evidence>
<gene>
    <name evidence="14" type="ORF">JY651_44980</name>
</gene>
<dbReference type="SMART" id="SM00387">
    <property type="entry name" value="HATPase_c"/>
    <property type="match status" value="1"/>
</dbReference>
<comment type="catalytic activity">
    <reaction evidence="1">
        <text>ATP + protein L-histidine = ADP + protein N-phospho-L-histidine.</text>
        <dbReference type="EC" id="2.7.13.3"/>
    </reaction>
</comment>
<dbReference type="Pfam" id="PF02518">
    <property type="entry name" value="HATPase_c"/>
    <property type="match status" value="1"/>
</dbReference>
<evidence type="ECO:0000256" key="6">
    <source>
        <dbReference type="ARBA" id="ARBA00022692"/>
    </source>
</evidence>
<protein>
    <recommendedName>
        <fullName evidence="3">histidine kinase</fullName>
        <ecNumber evidence="3">2.7.13.3</ecNumber>
    </recommendedName>
</protein>
<dbReference type="PROSITE" id="PS50109">
    <property type="entry name" value="HIS_KIN"/>
    <property type="match status" value="1"/>
</dbReference>